<organism evidence="2 3">
    <name type="scientific">Amedibacillus dolichus</name>
    <dbReference type="NCBI Taxonomy" id="31971"/>
    <lineage>
        <taxon>Bacteria</taxon>
        <taxon>Bacillati</taxon>
        <taxon>Bacillota</taxon>
        <taxon>Erysipelotrichia</taxon>
        <taxon>Erysipelotrichales</taxon>
        <taxon>Erysipelotrichaceae</taxon>
        <taxon>Amedibacillus</taxon>
    </lineage>
</organism>
<evidence type="ECO:0000259" key="1">
    <source>
        <dbReference type="Pfam" id="PF25311"/>
    </source>
</evidence>
<feature type="domain" description="WDGH" evidence="1">
    <location>
        <begin position="47"/>
        <end position="141"/>
    </location>
</feature>
<dbReference type="EMBL" id="JAGZMZ010000001">
    <property type="protein sequence ID" value="MBS4883239.1"/>
    <property type="molecule type" value="Genomic_DNA"/>
</dbReference>
<dbReference type="RefSeq" id="WP_278639413.1">
    <property type="nucleotide sequence ID" value="NZ_JAGZMZ010000001.1"/>
</dbReference>
<proteinExistence type="predicted"/>
<evidence type="ECO:0000313" key="3">
    <source>
        <dbReference type="Proteomes" id="UP000753219"/>
    </source>
</evidence>
<evidence type="ECO:0000313" key="2">
    <source>
        <dbReference type="EMBL" id="MBS4883239.1"/>
    </source>
</evidence>
<reference evidence="2" key="1">
    <citation type="submission" date="2021-02" db="EMBL/GenBank/DDBJ databases">
        <title>Infant gut strain persistence is associated with maternal origin, phylogeny, and functional potential including surface adhesion and iron acquisition.</title>
        <authorList>
            <person name="Lou Y.C."/>
        </authorList>
    </citation>
    <scope>NUCLEOTIDE SEQUENCE</scope>
    <source>
        <strain evidence="2">L3_108_103G1_dasL3_108_103G1_concoct_2</strain>
    </source>
</reference>
<dbReference type="Proteomes" id="UP000753219">
    <property type="component" value="Unassembled WGS sequence"/>
</dbReference>
<name>A0A942WBD2_9FIRM</name>
<protein>
    <recommendedName>
        <fullName evidence="1">WDGH domain-containing protein</fullName>
    </recommendedName>
</protein>
<sequence length="216" mass="25831">MLSKEEYLKALSVVENYDDVDEMIKNREIIENLIKEHFEMLDKIKTGELSDGYHTFNELYYHRAVLFSIICNEHKDVAYKSKEHHDGTMYDGMFIVGINTPQGQYSYHYDLNVWSMFDVPELEFAPEWDGHKPSDIERLISINNPQPYKFEDLKEGMWVWDNQLKWCFEIAICIVEIKGYENLKMFKVKNYDDSLTLMIFEENRFYPVQMANVRCE</sequence>
<gene>
    <name evidence="2" type="ORF">KHZ85_00495</name>
</gene>
<dbReference type="InterPro" id="IPR057362">
    <property type="entry name" value="WDGH"/>
</dbReference>
<accession>A0A942WBD2</accession>
<dbReference type="Pfam" id="PF25311">
    <property type="entry name" value="WDGH"/>
    <property type="match status" value="1"/>
</dbReference>
<dbReference type="AlphaFoldDB" id="A0A942WBD2"/>
<comment type="caution">
    <text evidence="2">The sequence shown here is derived from an EMBL/GenBank/DDBJ whole genome shotgun (WGS) entry which is preliminary data.</text>
</comment>